<reference evidence="1" key="1">
    <citation type="submission" date="2016-02" db="EMBL/GenBank/DDBJ databases">
        <title>WGS assembly of Manihot esculenta.</title>
        <authorList>
            <person name="Bredeson J.V."/>
            <person name="Prochnik S.E."/>
            <person name="Lyons J.B."/>
            <person name="Schmutz J."/>
            <person name="Grimwood J."/>
            <person name="Vrebalov J."/>
            <person name="Bart R.S."/>
            <person name="Amuge T."/>
            <person name="Ferguson M.E."/>
            <person name="Green R."/>
            <person name="Putnam N."/>
            <person name="Stites J."/>
            <person name="Rounsley S."/>
            <person name="Rokhsar D.S."/>
        </authorList>
    </citation>
    <scope>NUCLEOTIDE SEQUENCE [LARGE SCALE GENOMIC DNA]</scope>
    <source>
        <tissue evidence="1">Leaf</tissue>
    </source>
</reference>
<evidence type="ECO:0000313" key="1">
    <source>
        <dbReference type="EMBL" id="OAY41810.1"/>
    </source>
</evidence>
<gene>
    <name evidence="1" type="ORF">MANES_09G130700</name>
</gene>
<dbReference type="AlphaFoldDB" id="A0A2C9VAK6"/>
<organism evidence="1">
    <name type="scientific">Manihot esculenta</name>
    <name type="common">Cassava</name>
    <name type="synonym">Jatropha manihot</name>
    <dbReference type="NCBI Taxonomy" id="3983"/>
    <lineage>
        <taxon>Eukaryota</taxon>
        <taxon>Viridiplantae</taxon>
        <taxon>Streptophyta</taxon>
        <taxon>Embryophyta</taxon>
        <taxon>Tracheophyta</taxon>
        <taxon>Spermatophyta</taxon>
        <taxon>Magnoliopsida</taxon>
        <taxon>eudicotyledons</taxon>
        <taxon>Gunneridae</taxon>
        <taxon>Pentapetalae</taxon>
        <taxon>rosids</taxon>
        <taxon>fabids</taxon>
        <taxon>Malpighiales</taxon>
        <taxon>Euphorbiaceae</taxon>
        <taxon>Crotonoideae</taxon>
        <taxon>Manihoteae</taxon>
        <taxon>Manihot</taxon>
    </lineage>
</organism>
<accession>A0A2C9VAK6</accession>
<protein>
    <submittedName>
        <fullName evidence="1">Uncharacterized protein</fullName>
    </submittedName>
</protein>
<proteinExistence type="predicted"/>
<name>A0A2C9VAK6_MANES</name>
<dbReference type="EMBL" id="CM004395">
    <property type="protein sequence ID" value="OAY41810.1"/>
    <property type="molecule type" value="Genomic_DNA"/>
</dbReference>
<sequence length="45" mass="5065">MMFVLNNSETSLLAYLAAVTSNENLSPRTFMSTGKYARNVFRNCT</sequence>